<evidence type="ECO:0000313" key="2">
    <source>
        <dbReference type="EMBL" id="MBZ5751547.1"/>
    </source>
</evidence>
<dbReference type="Pfam" id="PF07687">
    <property type="entry name" value="M20_dimer"/>
    <property type="match status" value="1"/>
</dbReference>
<dbReference type="Gene3D" id="3.30.70.360">
    <property type="match status" value="1"/>
</dbReference>
<proteinExistence type="predicted"/>
<sequence length="416" mass="46765">MIDQLLKRLEERKEEMIEIRRYLHQHPEISFKEEKTAQYIADFYEGKDVQIARNVGNGYGIVVTITGDKPGKTIALRADFDALPITEETDVPFKSLNEGVMHACGHDGHTAYLMILADCFIELKSSISGTIKIIHQHAEETPPGGAKSIVDSGILDDVEHIFGIHLFPTEPTGTVGYRSGYTMAGRTYFKLAIQGVGGHGSSPHMANDAIVAGAHFVTAVQTIISRRLNPFDMGVVTIGSFDGKGSFNVIKDRIELEGDVRYMTDDTQQLIEKEIHRIIKGLEVEFGVECELTYEADYPPLYNDPDITDFVKSSMENMNDPDIQRVIEFPKFSGSEDFAYYTQKIPGSFFFIGCKPKDVEQAYFNHHPKFDIDEDALLVAAKSVGQVVFNYFETYILRKHAHQQAFVKLSNDEIKF</sequence>
<dbReference type="SUPFAM" id="SSF55031">
    <property type="entry name" value="Bacterial exopeptidase dimerisation domain"/>
    <property type="match status" value="1"/>
</dbReference>
<evidence type="ECO:0000259" key="1">
    <source>
        <dbReference type="Pfam" id="PF07687"/>
    </source>
</evidence>
<dbReference type="InterPro" id="IPR011650">
    <property type="entry name" value="Peptidase_M20_dimer"/>
</dbReference>
<dbReference type="InterPro" id="IPR017439">
    <property type="entry name" value="Amidohydrolase"/>
</dbReference>
<keyword evidence="3" id="KW-1185">Reference proteome</keyword>
<reference evidence="2" key="1">
    <citation type="submission" date="2024-05" db="EMBL/GenBank/DDBJ databases">
        <title>Metabacillus sp. nov., isolated from the rhizosphere soil of tomato plants.</title>
        <authorList>
            <person name="Ma R."/>
        </authorList>
    </citation>
    <scope>NUCLEOTIDE SEQUENCE</scope>
    <source>
        <strain evidence="2">DBTR6</strain>
    </source>
</reference>
<dbReference type="PANTHER" id="PTHR11014:SF63">
    <property type="entry name" value="METALLOPEPTIDASE, PUTATIVE (AFU_ORTHOLOGUE AFUA_6G09600)-RELATED"/>
    <property type="match status" value="1"/>
</dbReference>
<dbReference type="Gene3D" id="3.40.630.10">
    <property type="entry name" value="Zn peptidases"/>
    <property type="match status" value="1"/>
</dbReference>
<protein>
    <submittedName>
        <fullName evidence="2">Amidohydrolase</fullName>
    </submittedName>
</protein>
<dbReference type="CDD" id="cd08021">
    <property type="entry name" value="M20_Acy1_YhaA-like"/>
    <property type="match status" value="1"/>
</dbReference>
<dbReference type="SUPFAM" id="SSF53187">
    <property type="entry name" value="Zn-dependent exopeptidases"/>
    <property type="match status" value="1"/>
</dbReference>
<name>A0ABS7UU50_9BACI</name>
<evidence type="ECO:0000313" key="3">
    <source>
        <dbReference type="Proteomes" id="UP001165287"/>
    </source>
</evidence>
<dbReference type="PIRSF" id="PIRSF005962">
    <property type="entry name" value="Pept_M20D_amidohydro"/>
    <property type="match status" value="1"/>
</dbReference>
<dbReference type="NCBIfam" id="TIGR01891">
    <property type="entry name" value="amidohydrolases"/>
    <property type="match status" value="1"/>
</dbReference>
<accession>A0ABS7UU50</accession>
<feature type="domain" description="Peptidase M20 dimerisation" evidence="1">
    <location>
        <begin position="185"/>
        <end position="281"/>
    </location>
</feature>
<dbReference type="InterPro" id="IPR036264">
    <property type="entry name" value="Bact_exopeptidase_dim_dom"/>
</dbReference>
<dbReference type="Pfam" id="PF01546">
    <property type="entry name" value="Peptidase_M20"/>
    <property type="match status" value="1"/>
</dbReference>
<organism evidence="2 3">
    <name type="scientific">Metabacillus rhizolycopersici</name>
    <dbReference type="NCBI Taxonomy" id="2875709"/>
    <lineage>
        <taxon>Bacteria</taxon>
        <taxon>Bacillati</taxon>
        <taxon>Bacillota</taxon>
        <taxon>Bacilli</taxon>
        <taxon>Bacillales</taxon>
        <taxon>Bacillaceae</taxon>
        <taxon>Metabacillus</taxon>
    </lineage>
</organism>
<dbReference type="Proteomes" id="UP001165287">
    <property type="component" value="Unassembled WGS sequence"/>
</dbReference>
<gene>
    <name evidence="2" type="ORF">K9V48_15135</name>
</gene>
<dbReference type="InterPro" id="IPR002933">
    <property type="entry name" value="Peptidase_M20"/>
</dbReference>
<dbReference type="RefSeq" id="WP_224139871.1">
    <property type="nucleotide sequence ID" value="NZ_JAIQUM010000034.1"/>
</dbReference>
<comment type="caution">
    <text evidence="2">The sequence shown here is derived from an EMBL/GenBank/DDBJ whole genome shotgun (WGS) entry which is preliminary data.</text>
</comment>
<dbReference type="EMBL" id="JAIQUM010000034">
    <property type="protein sequence ID" value="MBZ5751547.1"/>
    <property type="molecule type" value="Genomic_DNA"/>
</dbReference>
<dbReference type="PANTHER" id="PTHR11014">
    <property type="entry name" value="PEPTIDASE M20 FAMILY MEMBER"/>
    <property type="match status" value="1"/>
</dbReference>